<evidence type="ECO:0000313" key="1">
    <source>
        <dbReference type="EMBL" id="JAH21621.1"/>
    </source>
</evidence>
<name>A0A0E9QXD9_ANGAN</name>
<sequence>MCLNVTHILTAVHRAGSRRPSAHFSLLQHFQYPF</sequence>
<organism evidence="1">
    <name type="scientific">Anguilla anguilla</name>
    <name type="common">European freshwater eel</name>
    <name type="synonym">Muraena anguilla</name>
    <dbReference type="NCBI Taxonomy" id="7936"/>
    <lineage>
        <taxon>Eukaryota</taxon>
        <taxon>Metazoa</taxon>
        <taxon>Chordata</taxon>
        <taxon>Craniata</taxon>
        <taxon>Vertebrata</taxon>
        <taxon>Euteleostomi</taxon>
        <taxon>Actinopterygii</taxon>
        <taxon>Neopterygii</taxon>
        <taxon>Teleostei</taxon>
        <taxon>Anguilliformes</taxon>
        <taxon>Anguillidae</taxon>
        <taxon>Anguilla</taxon>
    </lineage>
</organism>
<protein>
    <submittedName>
        <fullName evidence="1">Uncharacterized protein</fullName>
    </submittedName>
</protein>
<proteinExistence type="predicted"/>
<reference evidence="1" key="2">
    <citation type="journal article" date="2015" name="Fish Shellfish Immunol.">
        <title>Early steps in the European eel (Anguilla anguilla)-Vibrio vulnificus interaction in the gills: Role of the RtxA13 toxin.</title>
        <authorList>
            <person name="Callol A."/>
            <person name="Pajuelo D."/>
            <person name="Ebbesson L."/>
            <person name="Teles M."/>
            <person name="MacKenzie S."/>
            <person name="Amaro C."/>
        </authorList>
    </citation>
    <scope>NUCLEOTIDE SEQUENCE</scope>
</reference>
<dbReference type="AlphaFoldDB" id="A0A0E9QXD9"/>
<accession>A0A0E9QXD9</accession>
<reference evidence="1" key="1">
    <citation type="submission" date="2014-11" db="EMBL/GenBank/DDBJ databases">
        <authorList>
            <person name="Amaro Gonzalez C."/>
        </authorList>
    </citation>
    <scope>NUCLEOTIDE SEQUENCE</scope>
</reference>
<dbReference type="EMBL" id="GBXM01086956">
    <property type="protein sequence ID" value="JAH21621.1"/>
    <property type="molecule type" value="Transcribed_RNA"/>
</dbReference>